<proteinExistence type="predicted"/>
<gene>
    <name evidence="2" type="ORF">B840_05705</name>
</gene>
<accession>A0A0B6TLD5</accession>
<dbReference type="Pfam" id="PF09848">
    <property type="entry name" value="SLFN-g3_helicase"/>
    <property type="match status" value="1"/>
</dbReference>
<dbReference type="InterPro" id="IPR018647">
    <property type="entry name" value="SLFN_3-like_DNA/RNA_helicase"/>
</dbReference>
<dbReference type="InterPro" id="IPR003593">
    <property type="entry name" value="AAA+_ATPase"/>
</dbReference>
<dbReference type="InterPro" id="IPR000305">
    <property type="entry name" value="GIY-YIG_endonuc"/>
</dbReference>
<dbReference type="KEGG" id="cmq:B840_05705"/>
<keyword evidence="3" id="KW-1185">Reference proteome</keyword>
<dbReference type="STRING" id="1224162.B840_05705"/>
<dbReference type="PROSITE" id="PS50164">
    <property type="entry name" value="GIY_YIG"/>
    <property type="match status" value="1"/>
</dbReference>
<dbReference type="Gene3D" id="3.40.50.300">
    <property type="entry name" value="P-loop containing nucleotide triphosphate hydrolases"/>
    <property type="match status" value="1"/>
</dbReference>
<evidence type="ECO:0000313" key="3">
    <source>
        <dbReference type="Proteomes" id="UP000031928"/>
    </source>
</evidence>
<organism evidence="2 3">
    <name type="scientific">Corynebacterium marinum DSM 44953</name>
    <dbReference type="NCBI Taxonomy" id="1224162"/>
    <lineage>
        <taxon>Bacteria</taxon>
        <taxon>Bacillati</taxon>
        <taxon>Actinomycetota</taxon>
        <taxon>Actinomycetes</taxon>
        <taxon>Mycobacteriales</taxon>
        <taxon>Corynebacteriaceae</taxon>
        <taxon>Corynebacterium</taxon>
    </lineage>
</organism>
<feature type="domain" description="GIY-YIG" evidence="1">
    <location>
        <begin position="27"/>
        <end position="110"/>
    </location>
</feature>
<protein>
    <recommendedName>
        <fullName evidence="1">GIY-YIG domain-containing protein</fullName>
    </recommendedName>
</protein>
<dbReference type="CDD" id="cd10439">
    <property type="entry name" value="GIY-YIG_COG3410"/>
    <property type="match status" value="1"/>
</dbReference>
<dbReference type="OrthoDB" id="3193269at2"/>
<reference evidence="2 3" key="1">
    <citation type="submission" date="2014-05" db="EMBL/GenBank/DDBJ databases">
        <title>Complete genome sequence of Corynebacterium marinum DSM 44953.</title>
        <authorList>
            <person name="Schaffert L."/>
            <person name="Albersmeier A."/>
            <person name="Kalinowski J."/>
            <person name="Ruckert C."/>
        </authorList>
    </citation>
    <scope>NUCLEOTIDE SEQUENCE [LARGE SCALE GENOMIC DNA]</scope>
    <source>
        <strain evidence="2 3">DSM 44953</strain>
    </source>
</reference>
<name>A0A0B6TLD5_9CORY</name>
<dbReference type="SMART" id="SM00382">
    <property type="entry name" value="AAA"/>
    <property type="match status" value="1"/>
</dbReference>
<dbReference type="AlphaFoldDB" id="A0A0B6TLD5"/>
<dbReference type="SUPFAM" id="SSF52540">
    <property type="entry name" value="P-loop containing nucleoside triphosphate hydrolases"/>
    <property type="match status" value="1"/>
</dbReference>
<evidence type="ECO:0000259" key="1">
    <source>
        <dbReference type="PROSITE" id="PS50164"/>
    </source>
</evidence>
<dbReference type="HOGENOM" id="CLU_009521_1_0_11"/>
<sequence>MTGFKIEEFEFTSGSVRELPRASKLSNWPVVYVLNSPPEGRGARGSIYLGETRNFSSRMRQHLDNKEKQEKLKTIRVVLDDTFNKSVCLDLESYLIKYAAGDGTNDVLNRNTGVVDADYYEREKYTRVFDEIFNELLTAGVFNRGIPEIVNSELFKLSPFKALNEDQAIAAVDIMEGLVEDLSKKKEQNNLVVIEGDPGTGKTVVAVYLMKLISDISVHRDRHEADTDTMFSEFFVEDTVRLFEGLRIGMVIPQQSLRKSLKNVFTKTPGLKEEMVMTPHEVAEDRGEFDILIVDEAHRLNQFSSQSSGPANKRFQSINADLFGGDRPQASQLDWLRAKAKNLILMLDLKQSVRPQDLPEEEYLELLSDVPRDRRYKLHTQMRSMGGNDYISYVYNVFSPAPPSERLTFGNYEVGLVDSPRRLVELIKAREAEHGLSRIVAGYAWPWKSKKDKTAMDIDLGEGVEFQWNRVVVDWVNSPTALEEAGSIHTIQGYDLNYAGVIIGPDLRYDPWRNELFIDRDSYHDSFGKQNITVRNRPTTNEFLQSLITNIYAVLMTRGIRGTFIHVVDPGLRKYLGRYFPVVA</sequence>
<evidence type="ECO:0000313" key="2">
    <source>
        <dbReference type="EMBL" id="AJK68753.1"/>
    </source>
</evidence>
<dbReference type="Proteomes" id="UP000031928">
    <property type="component" value="Chromosome"/>
</dbReference>
<dbReference type="EMBL" id="CP007790">
    <property type="protein sequence ID" value="AJK68753.1"/>
    <property type="molecule type" value="Genomic_DNA"/>
</dbReference>
<dbReference type="InterPro" id="IPR027417">
    <property type="entry name" value="P-loop_NTPase"/>
</dbReference>